<dbReference type="PANTHER" id="PTHR33146:SF29">
    <property type="entry name" value="S1_P1 NUCLEASE"/>
    <property type="match status" value="1"/>
</dbReference>
<keyword evidence="8" id="KW-1133">Transmembrane helix</keyword>
<evidence type="ECO:0000256" key="5">
    <source>
        <dbReference type="ARBA" id="ARBA00022801"/>
    </source>
</evidence>
<dbReference type="PANTHER" id="PTHR33146">
    <property type="entry name" value="ENDONUCLEASE 4"/>
    <property type="match status" value="1"/>
</dbReference>
<dbReference type="OrthoDB" id="441446at2759"/>
<proteinExistence type="inferred from homology"/>
<evidence type="ECO:0000256" key="3">
    <source>
        <dbReference type="ARBA" id="ARBA00022723"/>
    </source>
</evidence>
<evidence type="ECO:0000256" key="1">
    <source>
        <dbReference type="ARBA" id="ARBA00009547"/>
    </source>
</evidence>
<keyword evidence="3" id="KW-0479">Metal-binding</keyword>
<dbReference type="Pfam" id="PF02265">
    <property type="entry name" value="S1-P1_nuclease"/>
    <property type="match status" value="1"/>
</dbReference>
<dbReference type="EMBL" id="LUEZ02000090">
    <property type="protein sequence ID" value="RDB18622.1"/>
    <property type="molecule type" value="Genomic_DNA"/>
</dbReference>
<dbReference type="AlphaFoldDB" id="A0A369JBA6"/>
<keyword evidence="2" id="KW-0540">Nuclease</keyword>
<dbReference type="InterPro" id="IPR008947">
    <property type="entry name" value="PLipase_C/P1_nuclease_dom_sf"/>
</dbReference>
<comment type="similarity">
    <text evidence="1">Belongs to the nuclease type I family.</text>
</comment>
<dbReference type="GO" id="GO:0006308">
    <property type="term" value="P:DNA catabolic process"/>
    <property type="evidence" value="ECO:0007669"/>
    <property type="project" value="InterPro"/>
</dbReference>
<dbReference type="InterPro" id="IPR003154">
    <property type="entry name" value="S1/P1nuclease"/>
</dbReference>
<organism evidence="9 10">
    <name type="scientific">Hypsizygus marmoreus</name>
    <name type="common">White beech mushroom</name>
    <name type="synonym">Agaricus marmoreus</name>
    <dbReference type="NCBI Taxonomy" id="39966"/>
    <lineage>
        <taxon>Eukaryota</taxon>
        <taxon>Fungi</taxon>
        <taxon>Dikarya</taxon>
        <taxon>Basidiomycota</taxon>
        <taxon>Agaricomycotina</taxon>
        <taxon>Agaricomycetes</taxon>
        <taxon>Agaricomycetidae</taxon>
        <taxon>Agaricales</taxon>
        <taxon>Tricholomatineae</taxon>
        <taxon>Lyophyllaceae</taxon>
        <taxon>Hypsizygus</taxon>
    </lineage>
</organism>
<accession>A0A369JBA6</accession>
<gene>
    <name evidence="9" type="primary">ENDO2</name>
    <name evidence="9" type="ORF">Hypma_014740</name>
</gene>
<dbReference type="SUPFAM" id="SSF48537">
    <property type="entry name" value="Phospholipase C/P1 nuclease"/>
    <property type="match status" value="1"/>
</dbReference>
<reference evidence="9" key="1">
    <citation type="submission" date="2018-04" db="EMBL/GenBank/DDBJ databases">
        <title>Whole genome sequencing of Hypsizygus marmoreus.</title>
        <authorList>
            <person name="Choi I.-G."/>
            <person name="Min B."/>
            <person name="Kim J.-G."/>
            <person name="Kim S."/>
            <person name="Oh Y.-L."/>
            <person name="Kong W.-S."/>
            <person name="Park H."/>
            <person name="Jeong J."/>
            <person name="Song E.-S."/>
        </authorList>
    </citation>
    <scope>NUCLEOTIDE SEQUENCE [LARGE SCALE GENOMIC DNA]</scope>
    <source>
        <strain evidence="9">51987-8</strain>
    </source>
</reference>
<evidence type="ECO:0000313" key="10">
    <source>
        <dbReference type="Proteomes" id="UP000076154"/>
    </source>
</evidence>
<keyword evidence="6" id="KW-1015">Disulfide bond</keyword>
<sequence length="505" mass="56405">MKAPRSSAKAGPIDEYMNKGSAGLRKRRAGGPGFNSQLSPLFAVGRWRKNGSGSGLLPKYTKPNTVTGSLRSQRADSVTFLVLVLFSFPVALDFVLRRLYKQRHKGSAFIPSEMRPFSLSLLITASLCLPSVLAWGAAGHEIVATIAQIHLHPTVFPTVCNILNFTSTNPDEPQCHLAPIAAWADQIRYRMRWSAPLHYVGALDDYPSQTCVFPGERGWAGRQGGNVLGAVRNVTNILEDWQESSDNAANEALKFLVHFLGDLHMPLHLTGRNRGGNGNKVRFDGRITNLHSLWDGLLIAKAIRQVPRNYSRPLPSRQIEFALRGTIYDSYVRRIMWEGILNKWADDVSDWVACPSTSQPTPPSTLWQHVLSTVSRFTHIRSVEDETDDHTLCPYHWAEPIHKLNCEIVWPKELDEPPYKDAPHLDDAHDHSCCDESLELTSEDYAANGPYLELDTPEYSGVITERMIVEKLLAQAGIRLAAVINWLFADFGDGSGQFQPFRVES</sequence>
<protein>
    <submittedName>
        <fullName evidence="9">Endonuclease 2</fullName>
    </submittedName>
</protein>
<feature type="transmembrane region" description="Helical" evidence="8">
    <location>
        <begin position="117"/>
        <end position="138"/>
    </location>
</feature>
<keyword evidence="10" id="KW-1185">Reference proteome</keyword>
<dbReference type="GO" id="GO:0016788">
    <property type="term" value="F:hydrolase activity, acting on ester bonds"/>
    <property type="evidence" value="ECO:0007669"/>
    <property type="project" value="InterPro"/>
</dbReference>
<evidence type="ECO:0000256" key="6">
    <source>
        <dbReference type="ARBA" id="ARBA00023157"/>
    </source>
</evidence>
<dbReference type="Proteomes" id="UP000076154">
    <property type="component" value="Unassembled WGS sequence"/>
</dbReference>
<comment type="caution">
    <text evidence="9">The sequence shown here is derived from an EMBL/GenBank/DDBJ whole genome shotgun (WGS) entry which is preliminary data.</text>
</comment>
<evidence type="ECO:0000256" key="4">
    <source>
        <dbReference type="ARBA" id="ARBA00022759"/>
    </source>
</evidence>
<keyword evidence="4 9" id="KW-0255">Endonuclease</keyword>
<name>A0A369JBA6_HYPMA</name>
<dbReference type="InParanoid" id="A0A369JBA6"/>
<evidence type="ECO:0000256" key="7">
    <source>
        <dbReference type="ARBA" id="ARBA00023180"/>
    </source>
</evidence>
<dbReference type="STRING" id="39966.A0A369JBA6"/>
<keyword evidence="8" id="KW-0472">Membrane</keyword>
<keyword evidence="7" id="KW-0325">Glycoprotein</keyword>
<dbReference type="CDD" id="cd11010">
    <property type="entry name" value="S1-P1_nuclease"/>
    <property type="match status" value="1"/>
</dbReference>
<feature type="transmembrane region" description="Helical" evidence="8">
    <location>
        <begin position="78"/>
        <end position="96"/>
    </location>
</feature>
<dbReference type="GO" id="GO:0046872">
    <property type="term" value="F:metal ion binding"/>
    <property type="evidence" value="ECO:0007669"/>
    <property type="project" value="UniProtKB-KW"/>
</dbReference>
<keyword evidence="5" id="KW-0378">Hydrolase</keyword>
<dbReference type="GO" id="GO:0004519">
    <property type="term" value="F:endonuclease activity"/>
    <property type="evidence" value="ECO:0007669"/>
    <property type="project" value="UniProtKB-KW"/>
</dbReference>
<dbReference type="GO" id="GO:0003676">
    <property type="term" value="F:nucleic acid binding"/>
    <property type="evidence" value="ECO:0007669"/>
    <property type="project" value="InterPro"/>
</dbReference>
<dbReference type="Gene3D" id="1.10.575.10">
    <property type="entry name" value="P1 Nuclease"/>
    <property type="match status" value="1"/>
</dbReference>
<evidence type="ECO:0000313" key="9">
    <source>
        <dbReference type="EMBL" id="RDB18622.1"/>
    </source>
</evidence>
<evidence type="ECO:0000256" key="2">
    <source>
        <dbReference type="ARBA" id="ARBA00022722"/>
    </source>
</evidence>
<keyword evidence="8" id="KW-0812">Transmembrane</keyword>
<evidence type="ECO:0000256" key="8">
    <source>
        <dbReference type="SAM" id="Phobius"/>
    </source>
</evidence>